<evidence type="ECO:0008006" key="5">
    <source>
        <dbReference type="Google" id="ProtNLM"/>
    </source>
</evidence>
<feature type="region of interest" description="Disordered" evidence="1">
    <location>
        <begin position="280"/>
        <end position="315"/>
    </location>
</feature>
<keyword evidence="4" id="KW-1185">Reference proteome</keyword>
<dbReference type="STRING" id="135651.G0PGQ8"/>
<reference evidence="4" key="1">
    <citation type="submission" date="2011-07" db="EMBL/GenBank/DDBJ databases">
        <authorList>
            <consortium name="Caenorhabditis brenneri Sequencing and Analysis Consortium"/>
            <person name="Wilson R.K."/>
        </authorList>
    </citation>
    <scope>NUCLEOTIDE SEQUENCE [LARGE SCALE GENOMIC DNA]</scope>
    <source>
        <strain evidence="4">PB2801</strain>
    </source>
</reference>
<sequence length="346" mass="39273">MRAVFASLFPVIIQFTRFILVQTQDQCRQFTSCEQCAGVVDSGVSCRWCLDSSKCVPSKYLCHPWKTVIHDINCPTSKLPTTYNDTFLRTEVAIYIQAANRVSEYSPVGAPMSCLMKLDGNVAVLYELDVPTQLEGSGGREYSRLGRRLVEGGTYNICKRTIADFAADNFNNSIVNRSENAKERHPNLNARQKRVQRRKSLRGKVSSRRSEYGREAPLVWIYGGGFSKCFVKEFRQSFFVVSTDFVKNSSHSKVKVINNSSSRVEERRIHSNHVEFFGISTTSSAGNTSSHNWSSEQRNKSTHWDNSSSSSQQHQSFRHFYVKNRRIDRKALVSSESTNRQEQGSG</sequence>
<accession>G0PGQ8</accession>
<keyword evidence="2" id="KW-0732">Signal</keyword>
<feature type="signal peptide" evidence="2">
    <location>
        <begin position="1"/>
        <end position="23"/>
    </location>
</feature>
<dbReference type="EMBL" id="GL380435">
    <property type="protein sequence ID" value="EGT55418.1"/>
    <property type="molecule type" value="Genomic_DNA"/>
</dbReference>
<dbReference type="HOGENOM" id="CLU_802217_0_0_1"/>
<dbReference type="Proteomes" id="UP000008068">
    <property type="component" value="Unassembled WGS sequence"/>
</dbReference>
<gene>
    <name evidence="3" type="ORF">CAEBREN_18841</name>
</gene>
<feature type="chain" id="PRO_5003407404" description="PSI domain-containing protein" evidence="2">
    <location>
        <begin position="24"/>
        <end position="346"/>
    </location>
</feature>
<protein>
    <recommendedName>
        <fullName evidence="5">PSI domain-containing protein</fullName>
    </recommendedName>
</protein>
<proteinExistence type="predicted"/>
<evidence type="ECO:0000313" key="3">
    <source>
        <dbReference type="EMBL" id="EGT55418.1"/>
    </source>
</evidence>
<feature type="compositionally biased region" description="Polar residues" evidence="1">
    <location>
        <begin position="280"/>
        <end position="296"/>
    </location>
</feature>
<evidence type="ECO:0000313" key="4">
    <source>
        <dbReference type="Proteomes" id="UP000008068"/>
    </source>
</evidence>
<evidence type="ECO:0000256" key="1">
    <source>
        <dbReference type="SAM" id="MobiDB-lite"/>
    </source>
</evidence>
<dbReference type="eggNOG" id="KOG4569">
    <property type="taxonomic scope" value="Eukaryota"/>
</dbReference>
<name>G0PGQ8_CAEBE</name>
<evidence type="ECO:0000256" key="2">
    <source>
        <dbReference type="SAM" id="SignalP"/>
    </source>
</evidence>
<dbReference type="InParanoid" id="G0PGQ8"/>
<organism evidence="4">
    <name type="scientific">Caenorhabditis brenneri</name>
    <name type="common">Nematode worm</name>
    <dbReference type="NCBI Taxonomy" id="135651"/>
    <lineage>
        <taxon>Eukaryota</taxon>
        <taxon>Metazoa</taxon>
        <taxon>Ecdysozoa</taxon>
        <taxon>Nematoda</taxon>
        <taxon>Chromadorea</taxon>
        <taxon>Rhabditida</taxon>
        <taxon>Rhabditina</taxon>
        <taxon>Rhabditomorpha</taxon>
        <taxon>Rhabditoidea</taxon>
        <taxon>Rhabditidae</taxon>
        <taxon>Peloderinae</taxon>
        <taxon>Caenorhabditis</taxon>
    </lineage>
</organism>
<dbReference type="AlphaFoldDB" id="G0PGQ8"/>